<dbReference type="AlphaFoldDB" id="A0A5P1FIT8"/>
<keyword evidence="3" id="KW-1185">Reference proteome</keyword>
<sequence>MSEESNPRKKKIGGMDFEDLSRHGYHGGPSILKVPPPRVEEKDQDWSWSTGERRSKEEEAKESYEERERTRAISQGEKILNLQTINSPFEKKEKSKSFSQKEKRKRDIGQASRGKNYVEEEKRLLRDSGLYSGFDV</sequence>
<organism evidence="2 3">
    <name type="scientific">Asparagus officinalis</name>
    <name type="common">Garden asparagus</name>
    <dbReference type="NCBI Taxonomy" id="4686"/>
    <lineage>
        <taxon>Eukaryota</taxon>
        <taxon>Viridiplantae</taxon>
        <taxon>Streptophyta</taxon>
        <taxon>Embryophyta</taxon>
        <taxon>Tracheophyta</taxon>
        <taxon>Spermatophyta</taxon>
        <taxon>Magnoliopsida</taxon>
        <taxon>Liliopsida</taxon>
        <taxon>Asparagales</taxon>
        <taxon>Asparagaceae</taxon>
        <taxon>Asparagoideae</taxon>
        <taxon>Asparagus</taxon>
    </lineage>
</organism>
<proteinExistence type="predicted"/>
<dbReference type="OMA" id="QPRQMEK"/>
<protein>
    <submittedName>
        <fullName evidence="2">Uncharacterized protein</fullName>
    </submittedName>
</protein>
<dbReference type="EMBL" id="CM007383">
    <property type="protein sequence ID" value="ONK76541.1"/>
    <property type="molecule type" value="Genomic_DNA"/>
</dbReference>
<evidence type="ECO:0000313" key="3">
    <source>
        <dbReference type="Proteomes" id="UP000243459"/>
    </source>
</evidence>
<name>A0A5P1FIT8_ASPOF</name>
<feature type="compositionally biased region" description="Basic and acidic residues" evidence="1">
    <location>
        <begin position="89"/>
        <end position="108"/>
    </location>
</feature>
<accession>A0A5P1FIT8</accession>
<reference evidence="3" key="1">
    <citation type="journal article" date="2017" name="Nat. Commun.">
        <title>The asparagus genome sheds light on the origin and evolution of a young Y chromosome.</title>
        <authorList>
            <person name="Harkess A."/>
            <person name="Zhou J."/>
            <person name="Xu C."/>
            <person name="Bowers J.E."/>
            <person name="Van der Hulst R."/>
            <person name="Ayyampalayam S."/>
            <person name="Mercati F."/>
            <person name="Riccardi P."/>
            <person name="McKain M.R."/>
            <person name="Kakrana A."/>
            <person name="Tang H."/>
            <person name="Ray J."/>
            <person name="Groenendijk J."/>
            <person name="Arikit S."/>
            <person name="Mathioni S.M."/>
            <person name="Nakano M."/>
            <person name="Shan H."/>
            <person name="Telgmann-Rauber A."/>
            <person name="Kanno A."/>
            <person name="Yue Z."/>
            <person name="Chen H."/>
            <person name="Li W."/>
            <person name="Chen Y."/>
            <person name="Xu X."/>
            <person name="Zhang Y."/>
            <person name="Luo S."/>
            <person name="Chen H."/>
            <person name="Gao J."/>
            <person name="Mao Z."/>
            <person name="Pires J.C."/>
            <person name="Luo M."/>
            <person name="Kudrna D."/>
            <person name="Wing R.A."/>
            <person name="Meyers B.C."/>
            <person name="Yi K."/>
            <person name="Kong H."/>
            <person name="Lavrijsen P."/>
            <person name="Sunseri F."/>
            <person name="Falavigna A."/>
            <person name="Ye Y."/>
            <person name="Leebens-Mack J.H."/>
            <person name="Chen G."/>
        </authorList>
    </citation>
    <scope>NUCLEOTIDE SEQUENCE [LARGE SCALE GENOMIC DNA]</scope>
    <source>
        <strain evidence="3">cv. DH0086</strain>
    </source>
</reference>
<feature type="region of interest" description="Disordered" evidence="1">
    <location>
        <begin position="1"/>
        <end position="119"/>
    </location>
</feature>
<evidence type="ECO:0000313" key="2">
    <source>
        <dbReference type="EMBL" id="ONK76541.1"/>
    </source>
</evidence>
<dbReference type="PANTHER" id="PTHR31833">
    <property type="entry name" value="UPF0690 PROTEIN C1ORF52"/>
    <property type="match status" value="1"/>
</dbReference>
<gene>
    <name evidence="2" type="ORF">A4U43_C03F29340</name>
</gene>
<evidence type="ECO:0000256" key="1">
    <source>
        <dbReference type="SAM" id="MobiDB-lite"/>
    </source>
</evidence>
<dbReference type="Gramene" id="ONK76541">
    <property type="protein sequence ID" value="ONK76541"/>
    <property type="gene ID" value="A4U43_C03F29340"/>
</dbReference>
<dbReference type="PANTHER" id="PTHR31833:SF2">
    <property type="entry name" value="UPF0690 PROTEIN C1ORF52"/>
    <property type="match status" value="1"/>
</dbReference>
<feature type="compositionally biased region" description="Basic and acidic residues" evidence="1">
    <location>
        <begin position="38"/>
        <end position="71"/>
    </location>
</feature>
<dbReference type="Proteomes" id="UP000243459">
    <property type="component" value="Chromosome 3"/>
</dbReference>